<dbReference type="Gene3D" id="3.40.50.720">
    <property type="entry name" value="NAD(P)-binding Rossmann-like Domain"/>
    <property type="match status" value="1"/>
</dbReference>
<dbReference type="InterPro" id="IPR036291">
    <property type="entry name" value="NAD(P)-bd_dom_sf"/>
</dbReference>
<dbReference type="Pfam" id="PF01370">
    <property type="entry name" value="Epimerase"/>
    <property type="match status" value="1"/>
</dbReference>
<evidence type="ECO:0000259" key="1">
    <source>
        <dbReference type="Pfam" id="PF01370"/>
    </source>
</evidence>
<sequence length="239" mass="26476">MYNSKNISEIEGKQYDLVVSAGNRADSFRINNNGDADRSEIDHLVDTVLTAEIGELVLISTVCVYPAGGAPDENATLSERGLTPYGANRLHQERRFTTSVPTTVVRLPQLYGANLKKGVVYDLANDYRVEHIRPAGEFQHYDVRRLWGDIEIARAEGLKSLNVATPPISNETLAREVFGRDISGQVPPEPESPFAQMYTRNMTTAHAALFGASEAYLNTMEDELEGLRTFARASAEERN</sequence>
<feature type="domain" description="NAD-dependent epimerase/dehydratase" evidence="1">
    <location>
        <begin position="42"/>
        <end position="125"/>
    </location>
</feature>
<dbReference type="RefSeq" id="WP_337318285.1">
    <property type="nucleotide sequence ID" value="NZ_JBBDGN010000003.1"/>
</dbReference>
<keyword evidence="3" id="KW-1185">Reference proteome</keyword>
<accession>A0ABU8LIF0</accession>
<protein>
    <submittedName>
        <fullName evidence="2">NAD-dependent epimerase/dehydratase family protein</fullName>
    </submittedName>
</protein>
<proteinExistence type="predicted"/>
<gene>
    <name evidence="2" type="ORF">WDU93_05215</name>
</gene>
<evidence type="ECO:0000313" key="3">
    <source>
        <dbReference type="Proteomes" id="UP001366085"/>
    </source>
</evidence>
<dbReference type="Proteomes" id="UP001366085">
    <property type="component" value="Unassembled WGS sequence"/>
</dbReference>
<evidence type="ECO:0000313" key="2">
    <source>
        <dbReference type="EMBL" id="MEJ1091087.1"/>
    </source>
</evidence>
<name>A0ABU8LIF0_9MICO</name>
<organism evidence="2 3">
    <name type="scientific">Microbacterium istanbulense</name>
    <dbReference type="NCBI Taxonomy" id="3122049"/>
    <lineage>
        <taxon>Bacteria</taxon>
        <taxon>Bacillati</taxon>
        <taxon>Actinomycetota</taxon>
        <taxon>Actinomycetes</taxon>
        <taxon>Micrococcales</taxon>
        <taxon>Microbacteriaceae</taxon>
        <taxon>Microbacterium</taxon>
    </lineage>
</organism>
<reference evidence="2 3" key="1">
    <citation type="submission" date="2024-02" db="EMBL/GenBank/DDBJ databases">
        <authorList>
            <person name="Saticioglu I.B."/>
        </authorList>
    </citation>
    <scope>NUCLEOTIDE SEQUENCE [LARGE SCALE GENOMIC DNA]</scope>
    <source>
        <strain evidence="2 3">Mu-43</strain>
    </source>
</reference>
<comment type="caution">
    <text evidence="2">The sequence shown here is derived from an EMBL/GenBank/DDBJ whole genome shotgun (WGS) entry which is preliminary data.</text>
</comment>
<dbReference type="InterPro" id="IPR001509">
    <property type="entry name" value="Epimerase_deHydtase"/>
</dbReference>
<dbReference type="EMBL" id="JBBDGN010000003">
    <property type="protein sequence ID" value="MEJ1091087.1"/>
    <property type="molecule type" value="Genomic_DNA"/>
</dbReference>
<dbReference type="SUPFAM" id="SSF51735">
    <property type="entry name" value="NAD(P)-binding Rossmann-fold domains"/>
    <property type="match status" value="1"/>
</dbReference>